<dbReference type="Proteomes" id="UP001630127">
    <property type="component" value="Unassembled WGS sequence"/>
</dbReference>
<evidence type="ECO:0000313" key="3">
    <source>
        <dbReference type="Proteomes" id="UP001630127"/>
    </source>
</evidence>
<protein>
    <submittedName>
        <fullName evidence="2">Uncharacterized protein</fullName>
    </submittedName>
</protein>
<feature type="region of interest" description="Disordered" evidence="1">
    <location>
        <begin position="39"/>
        <end position="78"/>
    </location>
</feature>
<feature type="compositionally biased region" description="Basic and acidic residues" evidence="1">
    <location>
        <begin position="39"/>
        <end position="73"/>
    </location>
</feature>
<feature type="region of interest" description="Disordered" evidence="1">
    <location>
        <begin position="1"/>
        <end position="24"/>
    </location>
</feature>
<organism evidence="2 3">
    <name type="scientific">Cinchona calisaya</name>
    <dbReference type="NCBI Taxonomy" id="153742"/>
    <lineage>
        <taxon>Eukaryota</taxon>
        <taxon>Viridiplantae</taxon>
        <taxon>Streptophyta</taxon>
        <taxon>Embryophyta</taxon>
        <taxon>Tracheophyta</taxon>
        <taxon>Spermatophyta</taxon>
        <taxon>Magnoliopsida</taxon>
        <taxon>eudicotyledons</taxon>
        <taxon>Gunneridae</taxon>
        <taxon>Pentapetalae</taxon>
        <taxon>asterids</taxon>
        <taxon>lamiids</taxon>
        <taxon>Gentianales</taxon>
        <taxon>Rubiaceae</taxon>
        <taxon>Cinchonoideae</taxon>
        <taxon>Cinchoneae</taxon>
        <taxon>Cinchona</taxon>
    </lineage>
</organism>
<proteinExistence type="predicted"/>
<sequence>MASQGQSDNIFGTSSNFGRSNQLADEDVGVQKKLEKLTIHEELQETKASNEDDAHHLGEEGEKNEDSPKDLPKSWRFVSSRPQELIIGDLSDGVKTRSHKPLNNNCALLSHIEPKRVDDVLNDDS</sequence>
<dbReference type="EMBL" id="JBJUIK010000008">
    <property type="protein sequence ID" value="KAL3520354.1"/>
    <property type="molecule type" value="Genomic_DNA"/>
</dbReference>
<comment type="caution">
    <text evidence="2">The sequence shown here is derived from an EMBL/GenBank/DDBJ whole genome shotgun (WGS) entry which is preliminary data.</text>
</comment>
<dbReference type="AlphaFoldDB" id="A0ABD2ZMI8"/>
<accession>A0ABD2ZMI8</accession>
<feature type="compositionally biased region" description="Polar residues" evidence="1">
    <location>
        <begin position="1"/>
        <end position="23"/>
    </location>
</feature>
<reference evidence="2 3" key="1">
    <citation type="submission" date="2024-11" db="EMBL/GenBank/DDBJ databases">
        <title>A near-complete genome assembly of Cinchona calisaya.</title>
        <authorList>
            <person name="Lian D.C."/>
            <person name="Zhao X.W."/>
            <person name="Wei L."/>
        </authorList>
    </citation>
    <scope>NUCLEOTIDE SEQUENCE [LARGE SCALE GENOMIC DNA]</scope>
    <source>
        <tissue evidence="2">Nenye</tissue>
    </source>
</reference>
<keyword evidence="3" id="KW-1185">Reference proteome</keyword>
<evidence type="ECO:0000256" key="1">
    <source>
        <dbReference type="SAM" id="MobiDB-lite"/>
    </source>
</evidence>
<name>A0ABD2ZMI8_9GENT</name>
<evidence type="ECO:0000313" key="2">
    <source>
        <dbReference type="EMBL" id="KAL3520354.1"/>
    </source>
</evidence>
<gene>
    <name evidence="2" type="ORF">ACH5RR_018503</name>
</gene>